<dbReference type="EMBL" id="AHMT02000017">
    <property type="protein sequence ID" value="EQA63505.1"/>
    <property type="molecule type" value="Genomic_DNA"/>
</dbReference>
<protein>
    <submittedName>
        <fullName evidence="1">PF07087 domain protein</fullName>
    </submittedName>
</protein>
<comment type="caution">
    <text evidence="1">The sequence shown here is derived from an EMBL/GenBank/DDBJ whole genome shotgun (WGS) entry which is preliminary data.</text>
</comment>
<evidence type="ECO:0000313" key="2">
    <source>
        <dbReference type="Proteomes" id="UP000018747"/>
    </source>
</evidence>
<dbReference type="OrthoDB" id="8592135at2"/>
<dbReference type="Pfam" id="PF07087">
    <property type="entry name" value="DUF1353"/>
    <property type="match status" value="1"/>
</dbReference>
<dbReference type="AlphaFoldDB" id="V6I013"/>
<proteinExistence type="predicted"/>
<dbReference type="InterPro" id="IPR010767">
    <property type="entry name" value="Phage_CGC-2007_Cje0229"/>
</dbReference>
<name>V6I013_9LEPT</name>
<sequence>MDHIVYKNLKNYKYQLVKPCSFQTTIITNTPIQIGITGVKVFVNLNREGLLNIDAGYAWDGPSGPAIDTKTFIRASLIHDALYQLMREEKLDRIKYRENADQLLRKICLEDGMNFFRATYVYKFVRWFGESSAKPKDEAKEWETAP</sequence>
<dbReference type="RefSeq" id="WP_010577573.1">
    <property type="nucleotide sequence ID" value="NZ_AHMT02000017.1"/>
</dbReference>
<gene>
    <name evidence="1" type="ORF">LEP1GSC062_2429</name>
</gene>
<organism evidence="1 2">
    <name type="scientific">Leptospira alexanderi serovar Manhao 3 str. L 60</name>
    <dbReference type="NCBI Taxonomy" id="1049759"/>
    <lineage>
        <taxon>Bacteria</taxon>
        <taxon>Pseudomonadati</taxon>
        <taxon>Spirochaetota</taxon>
        <taxon>Spirochaetia</taxon>
        <taxon>Leptospirales</taxon>
        <taxon>Leptospiraceae</taxon>
        <taxon>Leptospira</taxon>
    </lineage>
</organism>
<accession>V6I013</accession>
<dbReference type="Proteomes" id="UP000018747">
    <property type="component" value="Unassembled WGS sequence"/>
</dbReference>
<reference evidence="1" key="1">
    <citation type="submission" date="2013-05" db="EMBL/GenBank/DDBJ databases">
        <authorList>
            <person name="Harkins D.M."/>
            <person name="Durkin A.S."/>
            <person name="Brinkac L.M."/>
            <person name="Haft D.H."/>
            <person name="Selengut J.D."/>
            <person name="Sanka R."/>
            <person name="DePew J."/>
            <person name="Purushe J."/>
            <person name="Hartskeerl R.A."/>
            <person name="Ahmed A."/>
            <person name="van der Linden H."/>
            <person name="Goris M.G.A."/>
            <person name="Vinetz J.M."/>
            <person name="Sutton G.G."/>
            <person name="Nierman W.C."/>
            <person name="Fouts D.E."/>
        </authorList>
    </citation>
    <scope>NUCLEOTIDE SEQUENCE [LARGE SCALE GENOMIC DNA]</scope>
    <source>
        <strain evidence="1">L 60</strain>
    </source>
</reference>
<evidence type="ECO:0000313" key="1">
    <source>
        <dbReference type="EMBL" id="EQA63505.1"/>
    </source>
</evidence>
<keyword evidence="2" id="KW-1185">Reference proteome</keyword>